<dbReference type="PATRIC" id="fig|1618482.3.peg.1170"/>
<evidence type="ECO:0000313" key="2">
    <source>
        <dbReference type="Proteomes" id="UP000034664"/>
    </source>
</evidence>
<dbReference type="Pfam" id="PF08843">
    <property type="entry name" value="AbiEii"/>
    <property type="match status" value="1"/>
</dbReference>
<dbReference type="InterPro" id="IPR014942">
    <property type="entry name" value="AbiEii"/>
</dbReference>
<reference evidence="1 2" key="1">
    <citation type="journal article" date="2015" name="Nature">
        <title>rRNA introns, odd ribosomes, and small enigmatic genomes across a large radiation of phyla.</title>
        <authorList>
            <person name="Brown C.T."/>
            <person name="Hug L.A."/>
            <person name="Thomas B.C."/>
            <person name="Sharon I."/>
            <person name="Castelle C.J."/>
            <person name="Singh A."/>
            <person name="Wilkins M.J."/>
            <person name="Williams K.H."/>
            <person name="Banfield J.F."/>
        </authorList>
    </citation>
    <scope>NUCLEOTIDE SEQUENCE [LARGE SCALE GENOMIC DNA]</scope>
</reference>
<organism evidence="1 2">
    <name type="scientific">Candidatus Roizmanbacteria bacterium GW2011_GWB1_40_7</name>
    <dbReference type="NCBI Taxonomy" id="1618482"/>
    <lineage>
        <taxon>Bacteria</taxon>
        <taxon>Candidatus Roizmaniibacteriota</taxon>
    </lineage>
</organism>
<evidence type="ECO:0008006" key="3">
    <source>
        <dbReference type="Google" id="ProtNLM"/>
    </source>
</evidence>
<evidence type="ECO:0000313" key="1">
    <source>
        <dbReference type="EMBL" id="KKR70743.1"/>
    </source>
</evidence>
<gene>
    <name evidence="1" type="ORF">UU14_C0045G0006</name>
</gene>
<proteinExistence type="predicted"/>
<comment type="caution">
    <text evidence="1">The sequence shown here is derived from an EMBL/GenBank/DDBJ whole genome shotgun (WGS) entry which is preliminary data.</text>
</comment>
<dbReference type="AlphaFoldDB" id="A0A0G0T103"/>
<dbReference type="Proteomes" id="UP000034664">
    <property type="component" value="Unassembled WGS sequence"/>
</dbReference>
<dbReference type="EMBL" id="LBZM01000045">
    <property type="protein sequence ID" value="KKR70743.1"/>
    <property type="molecule type" value="Genomic_DNA"/>
</dbReference>
<accession>A0A0G0T103</accession>
<protein>
    <recommendedName>
        <fullName evidence="3">Nucleotidyl transferase AbiEii/AbiGii toxin family protein</fullName>
    </recommendedName>
</protein>
<sequence>MYDVILSQSAIKLLGELEKDSLPKGSYLAGGTALALWFGHRKSVDLDFFTSAYFSETQWEQKLKKELKLRITYSDWQTIVGFVGETKFSLFGYKYKLLNELTPWKNICVAGLSDLSAMKFDTVTKRGTRRDFIDIYFLSKKFSLRKLFEFYGKKYGNLEDMRLILKKALLYFNEADEDEMPEMLVDVAWKDVKNYFLSEVKKL</sequence>
<name>A0A0G0T103_9BACT</name>
<dbReference type="Gene3D" id="3.10.450.620">
    <property type="entry name" value="JHP933, nucleotidyltransferase-like core domain"/>
    <property type="match status" value="1"/>
</dbReference>